<dbReference type="SUPFAM" id="SSF51569">
    <property type="entry name" value="Aldolase"/>
    <property type="match status" value="1"/>
</dbReference>
<sequence length="308" mass="33279">MVSFRGVIPAHLLPFTEDLQIDEHNLRRHLRSLLDVEGVAGITTNAHASEVATLTADEQRRQLDIVLDEVAGRVPVISGVYQDGSAKAARIAADAEAAGADGLLVFPTVVFDGGAQLRPEMAVGHYATIADATSLPMIAFVYPATSGLRLGTDALVRVCSEIDNVVAVKEWSNDIVVYERNLRALRALDKPVSVLSSFSRSLLASLVLGADGILSGHGSVVVDLQVELFRAVEKQDLTEARRVWDRIQPFAEACYADPFLDGHNRMKVALAQLGRIDAAHVRPPLQPVPDTEQAMLRAAVERAELPRG</sequence>
<comment type="similarity">
    <text evidence="1 3">Belongs to the DapA family.</text>
</comment>
<dbReference type="RefSeq" id="WP_130290155.1">
    <property type="nucleotide sequence ID" value="NZ_SHKL01000001.1"/>
</dbReference>
<evidence type="ECO:0000256" key="1">
    <source>
        <dbReference type="ARBA" id="ARBA00007592"/>
    </source>
</evidence>
<organism evidence="4 5">
    <name type="scientific">Pseudonocardia sediminis</name>
    <dbReference type="NCBI Taxonomy" id="1397368"/>
    <lineage>
        <taxon>Bacteria</taxon>
        <taxon>Bacillati</taxon>
        <taxon>Actinomycetota</taxon>
        <taxon>Actinomycetes</taxon>
        <taxon>Pseudonocardiales</taxon>
        <taxon>Pseudonocardiaceae</taxon>
        <taxon>Pseudonocardia</taxon>
    </lineage>
</organism>
<dbReference type="InterPro" id="IPR002220">
    <property type="entry name" value="DapA-like"/>
</dbReference>
<dbReference type="Gene3D" id="3.20.20.70">
    <property type="entry name" value="Aldolase class I"/>
    <property type="match status" value="1"/>
</dbReference>
<dbReference type="Pfam" id="PF00701">
    <property type="entry name" value="DHDPS"/>
    <property type="match status" value="1"/>
</dbReference>
<keyword evidence="2 3" id="KW-0456">Lyase</keyword>
<dbReference type="SMART" id="SM01130">
    <property type="entry name" value="DHDPS"/>
    <property type="match status" value="1"/>
</dbReference>
<gene>
    <name evidence="4" type="ORF">EV383_2621</name>
</gene>
<protein>
    <submittedName>
        <fullName evidence="4">4-hydroxy-tetrahydrodipicolinate synthase</fullName>
    </submittedName>
</protein>
<dbReference type="PIRSF" id="PIRSF001365">
    <property type="entry name" value="DHDPS"/>
    <property type="match status" value="1"/>
</dbReference>
<name>A0A4Q7UXR4_PSEST</name>
<dbReference type="CDD" id="cd00408">
    <property type="entry name" value="DHDPS-like"/>
    <property type="match status" value="1"/>
</dbReference>
<dbReference type="OrthoDB" id="3175637at2"/>
<reference evidence="4 5" key="1">
    <citation type="submission" date="2019-02" db="EMBL/GenBank/DDBJ databases">
        <title>Sequencing the genomes of 1000 actinobacteria strains.</title>
        <authorList>
            <person name="Klenk H.-P."/>
        </authorList>
    </citation>
    <scope>NUCLEOTIDE SEQUENCE [LARGE SCALE GENOMIC DNA]</scope>
    <source>
        <strain evidence="4 5">DSM 45779</strain>
    </source>
</reference>
<keyword evidence="5" id="KW-1185">Reference proteome</keyword>
<accession>A0A4Q7UXR4</accession>
<dbReference type="PANTHER" id="PTHR12128">
    <property type="entry name" value="DIHYDRODIPICOLINATE SYNTHASE"/>
    <property type="match status" value="1"/>
</dbReference>
<dbReference type="PANTHER" id="PTHR12128:SF66">
    <property type="entry name" value="4-HYDROXY-2-OXOGLUTARATE ALDOLASE, MITOCHONDRIAL"/>
    <property type="match status" value="1"/>
</dbReference>
<comment type="caution">
    <text evidence="4">The sequence shown here is derived from an EMBL/GenBank/DDBJ whole genome shotgun (WGS) entry which is preliminary data.</text>
</comment>
<evidence type="ECO:0000256" key="3">
    <source>
        <dbReference type="PIRNR" id="PIRNR001365"/>
    </source>
</evidence>
<dbReference type="EMBL" id="SHKL01000001">
    <property type="protein sequence ID" value="RZT85741.1"/>
    <property type="molecule type" value="Genomic_DNA"/>
</dbReference>
<dbReference type="Proteomes" id="UP000291591">
    <property type="component" value="Unassembled WGS sequence"/>
</dbReference>
<dbReference type="AlphaFoldDB" id="A0A4Q7UXR4"/>
<proteinExistence type="inferred from homology"/>
<dbReference type="GO" id="GO:0008840">
    <property type="term" value="F:4-hydroxy-tetrahydrodipicolinate synthase activity"/>
    <property type="evidence" value="ECO:0007669"/>
    <property type="project" value="TreeGrafter"/>
</dbReference>
<evidence type="ECO:0000313" key="5">
    <source>
        <dbReference type="Proteomes" id="UP000291591"/>
    </source>
</evidence>
<evidence type="ECO:0000313" key="4">
    <source>
        <dbReference type="EMBL" id="RZT85741.1"/>
    </source>
</evidence>
<evidence type="ECO:0000256" key="2">
    <source>
        <dbReference type="ARBA" id="ARBA00023239"/>
    </source>
</evidence>
<dbReference type="InterPro" id="IPR013785">
    <property type="entry name" value="Aldolase_TIM"/>
</dbReference>